<dbReference type="GeneID" id="68611399"/>
<evidence type="ECO:0000259" key="6">
    <source>
        <dbReference type="Pfam" id="PF01694"/>
    </source>
</evidence>
<evidence type="ECO:0000256" key="1">
    <source>
        <dbReference type="ARBA" id="ARBA00004141"/>
    </source>
</evidence>
<dbReference type="AlphaFoldDB" id="A0AAV3UCV7"/>
<dbReference type="Pfam" id="PF01694">
    <property type="entry name" value="Rhomboid"/>
    <property type="match status" value="1"/>
</dbReference>
<feature type="transmembrane region" description="Helical" evidence="5">
    <location>
        <begin position="224"/>
        <end position="248"/>
    </location>
</feature>
<proteinExistence type="predicted"/>
<keyword evidence="8" id="KW-1185">Reference proteome</keyword>
<dbReference type="InterPro" id="IPR035952">
    <property type="entry name" value="Rhomboid-like_sf"/>
</dbReference>
<keyword evidence="7" id="KW-0645">Protease</keyword>
<feature type="transmembrane region" description="Helical" evidence="5">
    <location>
        <begin position="142"/>
        <end position="163"/>
    </location>
</feature>
<feature type="transmembrane region" description="Helical" evidence="5">
    <location>
        <begin position="6"/>
        <end position="25"/>
    </location>
</feature>
<keyword evidence="2 5" id="KW-0812">Transmembrane</keyword>
<evidence type="ECO:0000256" key="3">
    <source>
        <dbReference type="ARBA" id="ARBA00022989"/>
    </source>
</evidence>
<feature type="transmembrane region" description="Helical" evidence="5">
    <location>
        <begin position="46"/>
        <end position="65"/>
    </location>
</feature>
<gene>
    <name evidence="7" type="ORF">GCM10025751_08490</name>
</gene>
<protein>
    <submittedName>
        <fullName evidence="7">Rhomboid family intramembrane serine protease</fullName>
    </submittedName>
</protein>
<comment type="subcellular location">
    <subcellularLocation>
        <location evidence="1">Membrane</location>
        <topology evidence="1">Multi-pass membrane protein</topology>
    </subcellularLocation>
</comment>
<dbReference type="EMBL" id="BAABKX010000001">
    <property type="protein sequence ID" value="GAA5043572.1"/>
    <property type="molecule type" value="Genomic_DNA"/>
</dbReference>
<dbReference type="Proteomes" id="UP001501729">
    <property type="component" value="Unassembled WGS sequence"/>
</dbReference>
<feature type="transmembrane region" description="Helical" evidence="5">
    <location>
        <begin position="319"/>
        <end position="339"/>
    </location>
</feature>
<organism evidence="7 8">
    <name type="scientific">Haladaptatus pallidirubidus</name>
    <dbReference type="NCBI Taxonomy" id="1008152"/>
    <lineage>
        <taxon>Archaea</taxon>
        <taxon>Methanobacteriati</taxon>
        <taxon>Methanobacteriota</taxon>
        <taxon>Stenosarchaea group</taxon>
        <taxon>Halobacteria</taxon>
        <taxon>Halobacteriales</taxon>
        <taxon>Haladaptataceae</taxon>
        <taxon>Haladaptatus</taxon>
    </lineage>
</organism>
<feature type="transmembrane region" description="Helical" evidence="5">
    <location>
        <begin position="104"/>
        <end position="122"/>
    </location>
</feature>
<keyword evidence="7" id="KW-0378">Hydrolase</keyword>
<dbReference type="GO" id="GO:0004252">
    <property type="term" value="F:serine-type endopeptidase activity"/>
    <property type="evidence" value="ECO:0007669"/>
    <property type="project" value="InterPro"/>
</dbReference>
<comment type="caution">
    <text evidence="7">The sequence shown here is derived from an EMBL/GenBank/DDBJ whole genome shotgun (WGS) entry which is preliminary data.</text>
</comment>
<name>A0AAV3UCV7_9EURY</name>
<accession>A0AAV3UCV7</accession>
<feature type="transmembrane region" description="Helical" evidence="5">
    <location>
        <begin position="77"/>
        <end position="97"/>
    </location>
</feature>
<feature type="transmembrane region" description="Helical" evidence="5">
    <location>
        <begin position="285"/>
        <end position="307"/>
    </location>
</feature>
<keyword evidence="3 5" id="KW-1133">Transmembrane helix</keyword>
<sequence>MVSPFGGWPVRVAIPLGLLLSILIVRRLDRPRGAWGSTLRKRFLFGVPWGTLISIVGVTAVYLFVQDGWNHWQNPVTVAFASWSYLYPLGMFLGSFSHAGPGHLIGNMTSTLAVAPLAEYFFSHYPTTRGETSGSSWRTNPWIRAFVLFPLGVFVIALGTSIFAWGPVIGFSGVLFAFVGFALVRYPLGTVVALSAQGLINTVYLALREPQIIGEASTSFSRPWWFGIAVQGHTLGFFLGAVAGVYLLRRRNVQLSALRVWAGSFVLLMSLSLWALWWYRGLETYVLFRGLGVLFVLVLSVLVTVAVRTTDRKSFAPNVRQAGTVLLLIPLIVMAGVAVPVNLTTVDEGGIGTDDSGIEVDGYTVMYAENVPNRKVSVIDVSLGGETTQVNTSGVIVVNENREIWSREVSQGQLAHSGQTTVRVGGIGWEKAVYVNREGWSATGGGTAYQVWLRPETGRWQHEFASDSVTATPVIDGKEVSIVPQNGRFSLELSANNSTVASGSLPVPNSSVTLSGVTFERTDDRLVAVVGDTRVQVAKKEQYGN</sequence>
<dbReference type="RefSeq" id="WP_227775635.1">
    <property type="nucleotide sequence ID" value="NZ_BAABKX010000001.1"/>
</dbReference>
<dbReference type="SUPFAM" id="SSF144091">
    <property type="entry name" value="Rhomboid-like"/>
    <property type="match status" value="1"/>
</dbReference>
<evidence type="ECO:0000313" key="8">
    <source>
        <dbReference type="Proteomes" id="UP001501729"/>
    </source>
</evidence>
<evidence type="ECO:0000256" key="2">
    <source>
        <dbReference type="ARBA" id="ARBA00022692"/>
    </source>
</evidence>
<feature type="transmembrane region" description="Helical" evidence="5">
    <location>
        <begin position="168"/>
        <end position="188"/>
    </location>
</feature>
<dbReference type="GO" id="GO:0016020">
    <property type="term" value="C:membrane"/>
    <property type="evidence" value="ECO:0007669"/>
    <property type="project" value="UniProtKB-SubCell"/>
</dbReference>
<evidence type="ECO:0000256" key="4">
    <source>
        <dbReference type="ARBA" id="ARBA00023136"/>
    </source>
</evidence>
<evidence type="ECO:0000256" key="5">
    <source>
        <dbReference type="SAM" id="Phobius"/>
    </source>
</evidence>
<feature type="domain" description="Peptidase S54 rhomboid" evidence="6">
    <location>
        <begin position="92"/>
        <end position="249"/>
    </location>
</feature>
<evidence type="ECO:0000313" key="7">
    <source>
        <dbReference type="EMBL" id="GAA5043572.1"/>
    </source>
</evidence>
<dbReference type="InterPro" id="IPR022764">
    <property type="entry name" value="Peptidase_S54_rhomboid_dom"/>
</dbReference>
<dbReference type="Gene3D" id="1.20.1540.10">
    <property type="entry name" value="Rhomboid-like"/>
    <property type="match status" value="1"/>
</dbReference>
<keyword evidence="4 5" id="KW-0472">Membrane</keyword>
<reference evidence="7 8" key="1">
    <citation type="journal article" date="2019" name="Int. J. Syst. Evol. Microbiol.">
        <title>The Global Catalogue of Microorganisms (GCM) 10K type strain sequencing project: providing services to taxonomists for standard genome sequencing and annotation.</title>
        <authorList>
            <consortium name="The Broad Institute Genomics Platform"/>
            <consortium name="The Broad Institute Genome Sequencing Center for Infectious Disease"/>
            <person name="Wu L."/>
            <person name="Ma J."/>
        </authorList>
    </citation>
    <scope>NUCLEOTIDE SEQUENCE [LARGE SCALE GENOMIC DNA]</scope>
    <source>
        <strain evidence="7 8">JCM 17504</strain>
    </source>
</reference>
<dbReference type="GO" id="GO:0006508">
    <property type="term" value="P:proteolysis"/>
    <property type="evidence" value="ECO:0007669"/>
    <property type="project" value="UniProtKB-KW"/>
</dbReference>
<feature type="transmembrane region" description="Helical" evidence="5">
    <location>
        <begin position="260"/>
        <end position="279"/>
    </location>
</feature>